<dbReference type="PANTHER" id="PTHR30026">
    <property type="entry name" value="OUTER MEMBRANE PROTEIN TOLC"/>
    <property type="match status" value="1"/>
</dbReference>
<name>A0A5C4S359_PROVB</name>
<evidence type="ECO:0000313" key="6">
    <source>
        <dbReference type="EMBL" id="TNJ37893.1"/>
    </source>
</evidence>
<evidence type="ECO:0000313" key="7">
    <source>
        <dbReference type="Proteomes" id="UP000309544"/>
    </source>
</evidence>
<dbReference type="Proteomes" id="UP000309544">
    <property type="component" value="Unassembled WGS sequence"/>
</dbReference>
<dbReference type="EMBL" id="VDCI01000001">
    <property type="protein sequence ID" value="TNJ37893.1"/>
    <property type="molecule type" value="Genomic_DNA"/>
</dbReference>
<dbReference type="GO" id="GO:0015288">
    <property type="term" value="F:porin activity"/>
    <property type="evidence" value="ECO:0007669"/>
    <property type="project" value="TreeGrafter"/>
</dbReference>
<proteinExistence type="predicted"/>
<evidence type="ECO:0000256" key="4">
    <source>
        <dbReference type="ARBA" id="ARBA00023136"/>
    </source>
</evidence>
<keyword evidence="2" id="KW-1134">Transmembrane beta strand</keyword>
<comment type="subcellular location">
    <subcellularLocation>
        <location evidence="1">Cell outer membrane</location>
    </subcellularLocation>
</comment>
<gene>
    <name evidence="6" type="ORF">FGF68_01575</name>
</gene>
<dbReference type="Gene3D" id="1.20.1600.10">
    <property type="entry name" value="Outer membrane efflux proteins (OEP)"/>
    <property type="match status" value="1"/>
</dbReference>
<organism evidence="6 7">
    <name type="scientific">Prosthecochloris vibrioformis</name>
    <name type="common">Chlorobium vibrioforme</name>
    <dbReference type="NCBI Taxonomy" id="1098"/>
    <lineage>
        <taxon>Bacteria</taxon>
        <taxon>Pseudomonadati</taxon>
        <taxon>Chlorobiota</taxon>
        <taxon>Chlorobiia</taxon>
        <taxon>Chlorobiales</taxon>
        <taxon>Chlorobiaceae</taxon>
        <taxon>Prosthecochloris</taxon>
    </lineage>
</organism>
<comment type="caution">
    <text evidence="6">The sequence shown here is derived from an EMBL/GenBank/DDBJ whole genome shotgun (WGS) entry which is preliminary data.</text>
</comment>
<dbReference type="GO" id="GO:0015562">
    <property type="term" value="F:efflux transmembrane transporter activity"/>
    <property type="evidence" value="ECO:0007669"/>
    <property type="project" value="InterPro"/>
</dbReference>
<accession>A0A5C4S359</accession>
<keyword evidence="4" id="KW-0472">Membrane</keyword>
<keyword evidence="5" id="KW-0998">Cell outer membrane</keyword>
<dbReference type="GO" id="GO:0009279">
    <property type="term" value="C:cell outer membrane"/>
    <property type="evidence" value="ECO:0007669"/>
    <property type="project" value="UniProtKB-SubCell"/>
</dbReference>
<evidence type="ECO:0000256" key="3">
    <source>
        <dbReference type="ARBA" id="ARBA00022692"/>
    </source>
</evidence>
<keyword evidence="3" id="KW-0812">Transmembrane</keyword>
<dbReference type="SUPFAM" id="SSF56954">
    <property type="entry name" value="Outer membrane efflux proteins (OEP)"/>
    <property type="match status" value="1"/>
</dbReference>
<evidence type="ECO:0000256" key="5">
    <source>
        <dbReference type="ARBA" id="ARBA00023237"/>
    </source>
</evidence>
<dbReference type="AlphaFoldDB" id="A0A5C4S359"/>
<protein>
    <submittedName>
        <fullName evidence="6">TolC family protein</fullName>
    </submittedName>
</protein>
<sequence>MRLLSKVAWFLLFCAVLLLPRGGKGGEVTLEAFADMLKATHPAFSRERLVPVILATEQEAMQGVSDWNLSGSLGFSREEPTLATMGPERTDALSFRVGVTKRLWSTGGELSVINSLTRSVSGMGPSLLFSYPKRFYEHSLEVQYTHPLLRNRSGRQTRLAYFLKRFDVDAARIEAEERLEEFLADAMLRYLDWVYLEEQHRRVRERLDLSSRELERMQRKFDAYLVDSTDVLRASDAVSSWKQNLGLVSSNLEAIKRELGVLVQDPGLVFREPGFDLYRIPSLPPIDDARKALADVRVFKVLQLRQGQLGVSGAGLRNASKPDLSIVGAVAVKDGGEAFAGAFNAGKTDAALGLQLQVPLENTVAKSDRGKHRLEQLRLGYEIEEIRLSFESSLASLHEQLWQLRSVLRLNREQIASAKLRTSEEVALYETGRGDLTFVIMSRDNEEAARLTYAENAVRYQKLWIRYLELLDRL</sequence>
<dbReference type="InterPro" id="IPR051906">
    <property type="entry name" value="TolC-like"/>
</dbReference>
<keyword evidence="7" id="KW-1185">Reference proteome</keyword>
<evidence type="ECO:0000256" key="2">
    <source>
        <dbReference type="ARBA" id="ARBA00022452"/>
    </source>
</evidence>
<evidence type="ECO:0000256" key="1">
    <source>
        <dbReference type="ARBA" id="ARBA00004442"/>
    </source>
</evidence>
<dbReference type="PANTHER" id="PTHR30026:SF23">
    <property type="entry name" value="TO APRF-PUTATIVE OUTER MEMBRANE EFFLUX PROTEIN OR SECRETED ALKALINE PHOSPHATASE-RELATED"/>
    <property type="match status" value="1"/>
</dbReference>
<dbReference type="GO" id="GO:1990281">
    <property type="term" value="C:efflux pump complex"/>
    <property type="evidence" value="ECO:0007669"/>
    <property type="project" value="TreeGrafter"/>
</dbReference>
<reference evidence="6 7" key="1">
    <citation type="submission" date="2019-05" db="EMBL/GenBank/DDBJ databases">
        <title>Draft Whole-Genome sequence of the green sulfur bacterium Prosthecochloris vibrioformis DSM 260.</title>
        <authorList>
            <person name="Meyer T.E."/>
            <person name="Kyndt J.A."/>
        </authorList>
    </citation>
    <scope>NUCLEOTIDE SEQUENCE [LARGE SCALE GENOMIC DNA]</scope>
    <source>
        <strain evidence="6 7">DSM 260</strain>
    </source>
</reference>